<name>A0AAN6EXQ4_EXODE</name>
<comment type="caution">
    <text evidence="1">The sequence shown here is derived from an EMBL/GenBank/DDBJ whole genome shotgun (WGS) entry which is preliminary data.</text>
</comment>
<dbReference type="Proteomes" id="UP001161757">
    <property type="component" value="Unassembled WGS sequence"/>
</dbReference>
<dbReference type="EMBL" id="JAJGCB010000004">
    <property type="protein sequence ID" value="KAJ8992839.1"/>
    <property type="molecule type" value="Genomic_DNA"/>
</dbReference>
<evidence type="ECO:0000313" key="2">
    <source>
        <dbReference type="Proteomes" id="UP001161757"/>
    </source>
</evidence>
<protein>
    <submittedName>
        <fullName evidence="1">Translocon subunit</fullName>
    </submittedName>
</protein>
<proteinExistence type="predicted"/>
<evidence type="ECO:0000313" key="1">
    <source>
        <dbReference type="EMBL" id="KAJ8992839.1"/>
    </source>
</evidence>
<accession>A0AAN6EXQ4</accession>
<gene>
    <name evidence="1" type="primary">SEC61_1</name>
    <name evidence="1" type="ORF">HRR80_002883</name>
</gene>
<organism evidence="1 2">
    <name type="scientific">Exophiala dermatitidis</name>
    <name type="common">Black yeast-like fungus</name>
    <name type="synonym">Wangiella dermatitidis</name>
    <dbReference type="NCBI Taxonomy" id="5970"/>
    <lineage>
        <taxon>Eukaryota</taxon>
        <taxon>Fungi</taxon>
        <taxon>Dikarya</taxon>
        <taxon>Ascomycota</taxon>
        <taxon>Pezizomycotina</taxon>
        <taxon>Eurotiomycetes</taxon>
        <taxon>Chaetothyriomycetidae</taxon>
        <taxon>Chaetothyriales</taxon>
        <taxon>Herpotrichiellaceae</taxon>
        <taxon>Exophiala</taxon>
    </lineage>
</organism>
<dbReference type="AlphaFoldDB" id="A0AAN6EXQ4"/>
<reference evidence="1" key="1">
    <citation type="submission" date="2023-01" db="EMBL/GenBank/DDBJ databases">
        <title>Exophiala dermititidis isolated from Cystic Fibrosis Patient.</title>
        <authorList>
            <person name="Kurbessoian T."/>
            <person name="Crocker A."/>
            <person name="Murante D."/>
            <person name="Hogan D.A."/>
            <person name="Stajich J.E."/>
        </authorList>
    </citation>
    <scope>NUCLEOTIDE SEQUENCE</scope>
    <source>
        <strain evidence="1">Ex8</strain>
    </source>
</reference>
<sequence length="210" mass="22974">MVTVKLSTPWRNCPDNQDVNASVQAVVAKARVEAEEVNVAVDIYILICGLSLILPSSPTSRIPCWDQEEQSTSNCTLQRALITNLNMGFKTFLNKLVKGQDELKIPHTTSHDVGITDSQHADSADRRYPIPLRMHFITKGATATCKLTTELAAGTTLTASAPIETSQLCRQLWEAALFQLGGQDRPLSARRALQTIRARSSSFDSIPVAP</sequence>